<dbReference type="InterPro" id="IPR013597">
    <property type="entry name" value="Mat_intron_G2"/>
</dbReference>
<comment type="caution">
    <text evidence="2">The sequence shown here is derived from an EMBL/GenBank/DDBJ whole genome shotgun (WGS) entry which is preliminary data.</text>
</comment>
<dbReference type="PROSITE" id="PS50878">
    <property type="entry name" value="RT_POL"/>
    <property type="match status" value="1"/>
</dbReference>
<dbReference type="Proteomes" id="UP000528432">
    <property type="component" value="Unassembled WGS sequence"/>
</dbReference>
<feature type="domain" description="Reverse transcriptase" evidence="1">
    <location>
        <begin position="49"/>
        <end position="288"/>
    </location>
</feature>
<sequence length="414" mass="48334">MKEGKSFKITQSEILAAYKIVRANKGAGGIDGIDFEKYEINLKNNLYKLWNRMTSGSYFPKAVRGVTIPKKNGKMRLLGIPTIEDRIAQMIVRNRLEPKVESIFYNDSYGYRPNKSALNAIQKARENCFKMHWVIEYDIVGLFDNINHEKLLKAVKIHTNEKWIILYIKRFLEAPIQMPNGVLKERNSGTPQGGVISPVLANLFMHYAFDQWMKNNFPRNPWERYADDGVIHCISEKQALYIMDRLKKRMIECGLEIHEEKSKIVYCKSENNKEEYENISFEFLGYTFRPRLVKSREGKYFMGFSPAVSKNSAKSFRTRIKDSIFKANTTDIIALSNKLNPIIRGWMNYFMKYNASEAFRKGINYVNLALVKWLKRTHKSVKSSIKKAHMLLWRISKSSPNIFYHWQMGCAPVR</sequence>
<dbReference type="EC" id="2.7.7.49" evidence="2"/>
<organism evidence="2 3">
    <name type="scientific">Clostridium cochlearium</name>
    <dbReference type="NCBI Taxonomy" id="1494"/>
    <lineage>
        <taxon>Bacteria</taxon>
        <taxon>Bacillati</taxon>
        <taxon>Bacillota</taxon>
        <taxon>Clostridia</taxon>
        <taxon>Eubacteriales</taxon>
        <taxon>Clostridiaceae</taxon>
        <taxon>Clostridium</taxon>
    </lineage>
</organism>
<dbReference type="PANTHER" id="PTHR34047:SF3">
    <property type="entry name" value="BLR2052 PROTEIN"/>
    <property type="match status" value="1"/>
</dbReference>
<dbReference type="PANTHER" id="PTHR34047">
    <property type="entry name" value="NUCLEAR INTRON MATURASE 1, MITOCHONDRIAL-RELATED"/>
    <property type="match status" value="1"/>
</dbReference>
<dbReference type="SUPFAM" id="SSF56672">
    <property type="entry name" value="DNA/RNA polymerases"/>
    <property type="match status" value="1"/>
</dbReference>
<evidence type="ECO:0000313" key="3">
    <source>
        <dbReference type="Proteomes" id="UP000528432"/>
    </source>
</evidence>
<evidence type="ECO:0000259" key="1">
    <source>
        <dbReference type="PROSITE" id="PS50878"/>
    </source>
</evidence>
<dbReference type="Pfam" id="PF08388">
    <property type="entry name" value="GIIM"/>
    <property type="match status" value="1"/>
</dbReference>
<evidence type="ECO:0000313" key="2">
    <source>
        <dbReference type="EMBL" id="NOH17311.1"/>
    </source>
</evidence>
<dbReference type="InterPro" id="IPR051083">
    <property type="entry name" value="GrpII_Intron_Splice-Mob/Def"/>
</dbReference>
<dbReference type="GO" id="GO:0003964">
    <property type="term" value="F:RNA-directed DNA polymerase activity"/>
    <property type="evidence" value="ECO:0007669"/>
    <property type="project" value="UniProtKB-KW"/>
</dbReference>
<dbReference type="InterPro" id="IPR030931">
    <property type="entry name" value="Group_II_RT_mat"/>
</dbReference>
<keyword evidence="2" id="KW-0808">Transferase</keyword>
<dbReference type="Pfam" id="PF00078">
    <property type="entry name" value="RVT_1"/>
    <property type="match status" value="1"/>
</dbReference>
<gene>
    <name evidence="2" type="primary">ltrA</name>
    <name evidence="2" type="ORF">HMJ28_13205</name>
</gene>
<dbReference type="AlphaFoldDB" id="A0A7Y4DF03"/>
<proteinExistence type="predicted"/>
<dbReference type="InterPro" id="IPR043502">
    <property type="entry name" value="DNA/RNA_pol_sf"/>
</dbReference>
<dbReference type="CDD" id="cd01651">
    <property type="entry name" value="RT_G2_intron"/>
    <property type="match status" value="1"/>
</dbReference>
<dbReference type="InterPro" id="IPR000477">
    <property type="entry name" value="RT_dom"/>
</dbReference>
<protein>
    <submittedName>
        <fullName evidence="2">Group II intron reverse transcriptase/maturase</fullName>
        <ecNumber evidence="2">2.7.7.49</ecNumber>
    </submittedName>
</protein>
<reference evidence="2 3" key="1">
    <citation type="submission" date="2020-05" db="EMBL/GenBank/DDBJ databases">
        <title>Draft genome sequence of Clostridium cochlearium strain AGROS13 isolated from a sheep dairy farm in New Zealand.</title>
        <authorList>
            <person name="Gupta T.B."/>
            <person name="Jauregui R."/>
            <person name="Risson A.N."/>
            <person name="Brightwell G."/>
            <person name="Maclean P."/>
        </authorList>
    </citation>
    <scope>NUCLEOTIDE SEQUENCE [LARGE SCALE GENOMIC DNA]</scope>
    <source>
        <strain evidence="2 3">AGROS13</strain>
    </source>
</reference>
<dbReference type="NCBIfam" id="TIGR04416">
    <property type="entry name" value="group_II_RT_mat"/>
    <property type="match status" value="1"/>
</dbReference>
<dbReference type="EMBL" id="JABFIF010000052">
    <property type="protein sequence ID" value="NOH17311.1"/>
    <property type="molecule type" value="Genomic_DNA"/>
</dbReference>
<keyword evidence="2" id="KW-0548">Nucleotidyltransferase</keyword>
<accession>A0A7Y4DF03</accession>
<dbReference type="RefSeq" id="WP_171304112.1">
    <property type="nucleotide sequence ID" value="NZ_JABFIF010000052.1"/>
</dbReference>
<keyword evidence="2" id="KW-0695">RNA-directed DNA polymerase</keyword>
<name>A0A7Y4DF03_CLOCO</name>